<dbReference type="PANTHER" id="PTHR23090">
    <property type="entry name" value="NH 3 /GLUTAMINE-DEPENDENT NAD + SYNTHETASE"/>
    <property type="match status" value="1"/>
</dbReference>
<comment type="catalytic activity">
    <reaction evidence="7">
        <text>deamido-NAD(+) + NH4(+) + ATP = AMP + diphosphate + NAD(+) + H(+)</text>
        <dbReference type="Rhea" id="RHEA:21188"/>
        <dbReference type="ChEBI" id="CHEBI:15378"/>
        <dbReference type="ChEBI" id="CHEBI:28938"/>
        <dbReference type="ChEBI" id="CHEBI:30616"/>
        <dbReference type="ChEBI" id="CHEBI:33019"/>
        <dbReference type="ChEBI" id="CHEBI:57540"/>
        <dbReference type="ChEBI" id="CHEBI:58437"/>
        <dbReference type="ChEBI" id="CHEBI:456215"/>
        <dbReference type="EC" id="6.3.1.5"/>
    </reaction>
</comment>
<comment type="similarity">
    <text evidence="6">Belongs to the NAD synthetase family.</text>
</comment>
<dbReference type="Gene3D" id="3.40.50.620">
    <property type="entry name" value="HUPs"/>
    <property type="match status" value="1"/>
</dbReference>
<dbReference type="InterPro" id="IPR003694">
    <property type="entry name" value="NAD_synthase"/>
</dbReference>
<dbReference type="GO" id="GO:0004359">
    <property type="term" value="F:glutaminase activity"/>
    <property type="evidence" value="ECO:0007669"/>
    <property type="project" value="InterPro"/>
</dbReference>
<dbReference type="NCBIfam" id="TIGR00552">
    <property type="entry name" value="nadE"/>
    <property type="match status" value="1"/>
</dbReference>
<evidence type="ECO:0000256" key="6">
    <source>
        <dbReference type="RuleBase" id="RU003811"/>
    </source>
</evidence>
<keyword evidence="10" id="KW-1185">Reference proteome</keyword>
<evidence type="ECO:0000313" key="10">
    <source>
        <dbReference type="Proteomes" id="UP000681035"/>
    </source>
</evidence>
<dbReference type="AlphaFoldDB" id="A0A810Q369"/>
<keyword evidence="3 6" id="KW-0547">Nucleotide-binding</keyword>
<evidence type="ECO:0000256" key="5">
    <source>
        <dbReference type="ARBA" id="ARBA00023027"/>
    </source>
</evidence>
<dbReference type="EMBL" id="AP023418">
    <property type="protein sequence ID" value="BCK82434.1"/>
    <property type="molecule type" value="Genomic_DNA"/>
</dbReference>
<comment type="pathway">
    <text evidence="1">Cofactor biosynthesis; NAD(+) biosynthesis.</text>
</comment>
<evidence type="ECO:0000256" key="3">
    <source>
        <dbReference type="ARBA" id="ARBA00022741"/>
    </source>
</evidence>
<dbReference type="InterPro" id="IPR014729">
    <property type="entry name" value="Rossmann-like_a/b/a_fold"/>
</dbReference>
<dbReference type="EC" id="6.3.1.5" evidence="7"/>
<dbReference type="GO" id="GO:0005524">
    <property type="term" value="F:ATP binding"/>
    <property type="evidence" value="ECO:0007669"/>
    <property type="project" value="UniProtKB-KW"/>
</dbReference>
<keyword evidence="5 6" id="KW-0520">NAD</keyword>
<dbReference type="GO" id="GO:0003952">
    <property type="term" value="F:NAD+ synthase (glutamine-hydrolyzing) activity"/>
    <property type="evidence" value="ECO:0007669"/>
    <property type="project" value="InterPro"/>
</dbReference>
<dbReference type="GO" id="GO:0009435">
    <property type="term" value="P:NAD+ biosynthetic process"/>
    <property type="evidence" value="ECO:0007669"/>
    <property type="project" value="UniProtKB-UniPathway"/>
</dbReference>
<keyword evidence="4 6" id="KW-0067">ATP-binding</keyword>
<evidence type="ECO:0000256" key="7">
    <source>
        <dbReference type="RuleBase" id="RU003812"/>
    </source>
</evidence>
<organism evidence="9 10">
    <name type="scientific">Vescimonas coprocola</name>
    <dbReference type="NCBI Taxonomy" id="2714355"/>
    <lineage>
        <taxon>Bacteria</taxon>
        <taxon>Bacillati</taxon>
        <taxon>Bacillota</taxon>
        <taxon>Clostridia</taxon>
        <taxon>Eubacteriales</taxon>
        <taxon>Oscillospiraceae</taxon>
        <taxon>Vescimonas</taxon>
    </lineage>
</organism>
<name>A0A810Q369_9FIRM</name>
<evidence type="ECO:0000256" key="4">
    <source>
        <dbReference type="ARBA" id="ARBA00022840"/>
    </source>
</evidence>
<evidence type="ECO:0000256" key="1">
    <source>
        <dbReference type="ARBA" id="ARBA00004790"/>
    </source>
</evidence>
<dbReference type="RefSeq" id="WP_213541000.1">
    <property type="nucleotide sequence ID" value="NZ_AP023418.1"/>
</dbReference>
<evidence type="ECO:0000313" key="9">
    <source>
        <dbReference type="EMBL" id="BCK82434.1"/>
    </source>
</evidence>
<dbReference type="Pfam" id="PF02540">
    <property type="entry name" value="NAD_synthase"/>
    <property type="match status" value="1"/>
</dbReference>
<dbReference type="GO" id="GO:0008795">
    <property type="term" value="F:NAD+ synthase activity"/>
    <property type="evidence" value="ECO:0007669"/>
    <property type="project" value="UniProtKB-EC"/>
</dbReference>
<dbReference type="GO" id="GO:0005737">
    <property type="term" value="C:cytoplasm"/>
    <property type="evidence" value="ECO:0007669"/>
    <property type="project" value="InterPro"/>
</dbReference>
<feature type="domain" description="NAD/GMP synthase" evidence="8">
    <location>
        <begin position="14"/>
        <end position="225"/>
    </location>
</feature>
<dbReference type="UniPathway" id="UPA00253">
    <property type="reaction ID" value="UER00333"/>
</dbReference>
<dbReference type="KEGG" id="vcop:MM50RIKEN_21970"/>
<dbReference type="SUPFAM" id="SSF52402">
    <property type="entry name" value="Adenine nucleotide alpha hydrolases-like"/>
    <property type="match status" value="1"/>
</dbReference>
<keyword evidence="2 6" id="KW-0436">Ligase</keyword>
<evidence type="ECO:0000259" key="8">
    <source>
        <dbReference type="Pfam" id="PF02540"/>
    </source>
</evidence>
<evidence type="ECO:0000256" key="2">
    <source>
        <dbReference type="ARBA" id="ARBA00022598"/>
    </source>
</evidence>
<dbReference type="PANTHER" id="PTHR23090:SF9">
    <property type="entry name" value="GLUTAMINE-DEPENDENT NAD(+) SYNTHETASE"/>
    <property type="match status" value="1"/>
</dbReference>
<accession>A0A810Q369</accession>
<protein>
    <recommendedName>
        <fullName evidence="7">NH(3)-dependent NAD(+) synthetase</fullName>
        <ecNumber evidence="7">6.3.1.5</ecNumber>
    </recommendedName>
</protein>
<sequence length="258" mass="27919">MSGFNVQLQLAGVLEWMSQQMAGCGGKTAVIGISGGKDSSTVAAMAVAAYGRNHVYGVLMPDGIQPDIDYSQALVEHLQIPHCTCNIHDAVAGVLSQLEQAGLTPSRQTVVNLPSRIRMATLYAVAQSVEGGIVLNTSNLSEDWVGYCTIYGDSAGAFSPLGMYTTEEVIALGRALGLPERFLIKPPSDGLTGLTDEDNLGFSYHAVNEYIRRGVCPDEAVREKIDRMHRASRFKFQTLPVYHNGLPMVIEDGTDYYK</sequence>
<reference evidence="9" key="1">
    <citation type="submission" date="2020-09" db="EMBL/GenBank/DDBJ databases">
        <title>New species isolated from human feces.</title>
        <authorList>
            <person name="Kitahara M."/>
            <person name="Shigeno Y."/>
            <person name="Shime M."/>
            <person name="Matsumoto Y."/>
            <person name="Nakamura S."/>
            <person name="Motooka D."/>
            <person name="Fukuoka S."/>
            <person name="Nishikawa H."/>
            <person name="Benno Y."/>
        </authorList>
    </citation>
    <scope>NUCLEOTIDE SEQUENCE</scope>
    <source>
        <strain evidence="9">MM50</strain>
    </source>
</reference>
<gene>
    <name evidence="9" type="ORF">MM50RIKEN_21970</name>
</gene>
<dbReference type="InterPro" id="IPR022310">
    <property type="entry name" value="NAD/GMP_synthase"/>
</dbReference>
<dbReference type="Proteomes" id="UP000681035">
    <property type="component" value="Chromosome"/>
</dbReference>
<proteinExistence type="inferred from homology"/>
<dbReference type="CDD" id="cd00553">
    <property type="entry name" value="NAD_synthase"/>
    <property type="match status" value="1"/>
</dbReference>